<dbReference type="STRING" id="92947.BVG79_00042"/>
<dbReference type="Proteomes" id="UP000242447">
    <property type="component" value="Chromosome"/>
</dbReference>
<reference evidence="1 2" key="1">
    <citation type="submission" date="2017-02" db="EMBL/GenBank/DDBJ databases">
        <title>Ketogulonicigenium robustum SPU B003 Genome sequencing and assembly.</title>
        <authorList>
            <person name="Li Y."/>
            <person name="Liu L."/>
            <person name="Wang C."/>
            <person name="Zhang M."/>
            <person name="Zhang T."/>
            <person name="Zhang Y."/>
        </authorList>
    </citation>
    <scope>NUCLEOTIDE SEQUENCE [LARGE SCALE GENOMIC DNA]</scope>
    <source>
        <strain evidence="1 2">SPU_B003</strain>
    </source>
</reference>
<dbReference type="EMBL" id="CP019937">
    <property type="protein sequence ID" value="ARO13402.1"/>
    <property type="molecule type" value="Genomic_DNA"/>
</dbReference>
<dbReference type="KEGG" id="kro:BVG79_00042"/>
<organism evidence="1 2">
    <name type="scientific">Ketogulonicigenium robustum</name>
    <dbReference type="NCBI Taxonomy" id="92947"/>
    <lineage>
        <taxon>Bacteria</taxon>
        <taxon>Pseudomonadati</taxon>
        <taxon>Pseudomonadota</taxon>
        <taxon>Alphaproteobacteria</taxon>
        <taxon>Rhodobacterales</taxon>
        <taxon>Roseobacteraceae</taxon>
        <taxon>Ketogulonicigenium</taxon>
    </lineage>
</organism>
<sequence length="39" mass="4309">MMFFAKAGQFRVFLPSKIATTAPIDGFDAGGWLGTRFRV</sequence>
<protein>
    <submittedName>
        <fullName evidence="1">Uncharacterized protein</fullName>
    </submittedName>
</protein>
<dbReference type="AlphaFoldDB" id="A0A1W6NVY8"/>
<gene>
    <name evidence="1" type="ORF">BVG79_00042</name>
</gene>
<name>A0A1W6NVY8_9RHOB</name>
<accession>A0A1W6NVY8</accession>
<proteinExistence type="predicted"/>
<evidence type="ECO:0000313" key="2">
    <source>
        <dbReference type="Proteomes" id="UP000242447"/>
    </source>
</evidence>
<evidence type="ECO:0000313" key="1">
    <source>
        <dbReference type="EMBL" id="ARO13402.1"/>
    </source>
</evidence>
<keyword evidence="2" id="KW-1185">Reference proteome</keyword>